<evidence type="ECO:0000313" key="1">
    <source>
        <dbReference type="EMBL" id="MCI91502.1"/>
    </source>
</evidence>
<feature type="non-terminal residue" evidence="1">
    <location>
        <position position="60"/>
    </location>
</feature>
<dbReference type="Proteomes" id="UP000265520">
    <property type="component" value="Unassembled WGS sequence"/>
</dbReference>
<comment type="caution">
    <text evidence="1">The sequence shown here is derived from an EMBL/GenBank/DDBJ whole genome shotgun (WGS) entry which is preliminary data.</text>
</comment>
<keyword evidence="2" id="KW-1185">Reference proteome</keyword>
<dbReference type="AlphaFoldDB" id="A0A392VVM1"/>
<reference evidence="1 2" key="1">
    <citation type="journal article" date="2018" name="Front. Plant Sci.">
        <title>Red Clover (Trifolium pratense) and Zigzag Clover (T. medium) - A Picture of Genomic Similarities and Differences.</title>
        <authorList>
            <person name="Dluhosova J."/>
            <person name="Istvanek J."/>
            <person name="Nedelnik J."/>
            <person name="Repkova J."/>
        </authorList>
    </citation>
    <scope>NUCLEOTIDE SEQUENCE [LARGE SCALE GENOMIC DNA]</scope>
    <source>
        <strain evidence="2">cv. 10/8</strain>
        <tissue evidence="1">Leaf</tissue>
    </source>
</reference>
<accession>A0A392VVM1</accession>
<name>A0A392VVM1_9FABA</name>
<sequence>MLAQRAYQRARWPSVAFSCSSQEFSDSCWFLSLSFTGARNFQIFCRFLSLDLAQRARQDM</sequence>
<dbReference type="EMBL" id="LXQA011273876">
    <property type="protein sequence ID" value="MCI91502.1"/>
    <property type="molecule type" value="Genomic_DNA"/>
</dbReference>
<proteinExistence type="predicted"/>
<evidence type="ECO:0000313" key="2">
    <source>
        <dbReference type="Proteomes" id="UP000265520"/>
    </source>
</evidence>
<protein>
    <submittedName>
        <fullName evidence="1">Uncharacterized protein</fullName>
    </submittedName>
</protein>
<organism evidence="1 2">
    <name type="scientific">Trifolium medium</name>
    <dbReference type="NCBI Taxonomy" id="97028"/>
    <lineage>
        <taxon>Eukaryota</taxon>
        <taxon>Viridiplantae</taxon>
        <taxon>Streptophyta</taxon>
        <taxon>Embryophyta</taxon>
        <taxon>Tracheophyta</taxon>
        <taxon>Spermatophyta</taxon>
        <taxon>Magnoliopsida</taxon>
        <taxon>eudicotyledons</taxon>
        <taxon>Gunneridae</taxon>
        <taxon>Pentapetalae</taxon>
        <taxon>rosids</taxon>
        <taxon>fabids</taxon>
        <taxon>Fabales</taxon>
        <taxon>Fabaceae</taxon>
        <taxon>Papilionoideae</taxon>
        <taxon>50 kb inversion clade</taxon>
        <taxon>NPAAA clade</taxon>
        <taxon>Hologalegina</taxon>
        <taxon>IRL clade</taxon>
        <taxon>Trifolieae</taxon>
        <taxon>Trifolium</taxon>
    </lineage>
</organism>